<accession>A0A0C3BJZ6</accession>
<dbReference type="AlphaFoldDB" id="A0A0C3BJZ6"/>
<feature type="region of interest" description="Disordered" evidence="1">
    <location>
        <begin position="132"/>
        <end position="159"/>
    </location>
</feature>
<feature type="compositionally biased region" description="Low complexity" evidence="1">
    <location>
        <begin position="35"/>
        <end position="46"/>
    </location>
</feature>
<reference evidence="3" key="2">
    <citation type="submission" date="2015-01" db="EMBL/GenBank/DDBJ databases">
        <title>Evolutionary Origins and Diversification of the Mycorrhizal Mutualists.</title>
        <authorList>
            <consortium name="DOE Joint Genome Institute"/>
            <consortium name="Mycorrhizal Genomics Consortium"/>
            <person name="Kohler A."/>
            <person name="Kuo A."/>
            <person name="Nagy L.G."/>
            <person name="Floudas D."/>
            <person name="Copeland A."/>
            <person name="Barry K.W."/>
            <person name="Cichocki N."/>
            <person name="Veneault-Fourrey C."/>
            <person name="LaButti K."/>
            <person name="Lindquist E.A."/>
            <person name="Lipzen A."/>
            <person name="Lundell T."/>
            <person name="Morin E."/>
            <person name="Murat C."/>
            <person name="Riley R."/>
            <person name="Ohm R."/>
            <person name="Sun H."/>
            <person name="Tunlid A."/>
            <person name="Henrissat B."/>
            <person name="Grigoriev I.V."/>
            <person name="Hibbett D.S."/>
            <person name="Martin F."/>
        </authorList>
    </citation>
    <scope>NUCLEOTIDE SEQUENCE [LARGE SCALE GENOMIC DNA]</scope>
    <source>
        <strain evidence="3">h7</strain>
    </source>
</reference>
<dbReference type="HOGENOM" id="CLU_1441216_0_0_1"/>
<organism evidence="2 3">
    <name type="scientific">Hebeloma cylindrosporum</name>
    <dbReference type="NCBI Taxonomy" id="76867"/>
    <lineage>
        <taxon>Eukaryota</taxon>
        <taxon>Fungi</taxon>
        <taxon>Dikarya</taxon>
        <taxon>Basidiomycota</taxon>
        <taxon>Agaricomycotina</taxon>
        <taxon>Agaricomycetes</taxon>
        <taxon>Agaricomycetidae</taxon>
        <taxon>Agaricales</taxon>
        <taxon>Agaricineae</taxon>
        <taxon>Hymenogastraceae</taxon>
        <taxon>Hebeloma</taxon>
    </lineage>
</organism>
<evidence type="ECO:0000256" key="1">
    <source>
        <dbReference type="SAM" id="MobiDB-lite"/>
    </source>
</evidence>
<feature type="compositionally biased region" description="Low complexity" evidence="1">
    <location>
        <begin position="1"/>
        <end position="24"/>
    </location>
</feature>
<reference evidence="2 3" key="1">
    <citation type="submission" date="2014-04" db="EMBL/GenBank/DDBJ databases">
        <authorList>
            <consortium name="DOE Joint Genome Institute"/>
            <person name="Kuo A."/>
            <person name="Gay G."/>
            <person name="Dore J."/>
            <person name="Kohler A."/>
            <person name="Nagy L.G."/>
            <person name="Floudas D."/>
            <person name="Copeland A."/>
            <person name="Barry K.W."/>
            <person name="Cichocki N."/>
            <person name="Veneault-Fourrey C."/>
            <person name="LaButti K."/>
            <person name="Lindquist E.A."/>
            <person name="Lipzen A."/>
            <person name="Lundell T."/>
            <person name="Morin E."/>
            <person name="Murat C."/>
            <person name="Sun H."/>
            <person name="Tunlid A."/>
            <person name="Henrissat B."/>
            <person name="Grigoriev I.V."/>
            <person name="Hibbett D.S."/>
            <person name="Martin F."/>
            <person name="Nordberg H.P."/>
            <person name="Cantor M.N."/>
            <person name="Hua S.X."/>
        </authorList>
    </citation>
    <scope>NUCLEOTIDE SEQUENCE [LARGE SCALE GENOMIC DNA]</scope>
    <source>
        <strain evidence="3">h7</strain>
    </source>
</reference>
<dbReference type="EMBL" id="KN831800">
    <property type="protein sequence ID" value="KIM37055.1"/>
    <property type="molecule type" value="Genomic_DNA"/>
</dbReference>
<gene>
    <name evidence="2" type="ORF">M413DRAFT_448775</name>
</gene>
<evidence type="ECO:0000313" key="3">
    <source>
        <dbReference type="Proteomes" id="UP000053424"/>
    </source>
</evidence>
<feature type="region of interest" description="Disordered" evidence="1">
    <location>
        <begin position="105"/>
        <end position="124"/>
    </location>
</feature>
<proteinExistence type="predicted"/>
<dbReference type="Proteomes" id="UP000053424">
    <property type="component" value="Unassembled WGS sequence"/>
</dbReference>
<name>A0A0C3BJZ6_HEBCY</name>
<dbReference type="OrthoDB" id="2972209at2759"/>
<sequence>MSSPITIPRSATSSTTTSSPASSPGLYVPVHKRSGSSSSRASSPSSPHFPALNERPHSGIYSPEFLLSLRPNADESVKDKMREACPEAVMNRRTRKNLEFTQHQREAMERKAHHHQPSSSPQTAAISLSTPFSASTTASTMPPRIMPRRNRPAVRATERRRQALQPNFNLHETWRGRIATPLQPLAVV</sequence>
<feature type="compositionally biased region" description="Low complexity" evidence="1">
    <location>
        <begin position="132"/>
        <end position="143"/>
    </location>
</feature>
<feature type="region of interest" description="Disordered" evidence="1">
    <location>
        <begin position="1"/>
        <end position="57"/>
    </location>
</feature>
<protein>
    <submittedName>
        <fullName evidence="2">Uncharacterized protein</fullName>
    </submittedName>
</protein>
<evidence type="ECO:0000313" key="2">
    <source>
        <dbReference type="EMBL" id="KIM37055.1"/>
    </source>
</evidence>
<keyword evidence="3" id="KW-1185">Reference proteome</keyword>